<evidence type="ECO:0000256" key="4">
    <source>
        <dbReference type="SAM" id="Coils"/>
    </source>
</evidence>
<evidence type="ECO:0000259" key="5">
    <source>
        <dbReference type="Pfam" id="PF17045"/>
    </source>
</evidence>
<accession>A7SM39</accession>
<dbReference type="InParanoid" id="A7SM39"/>
<proteinExistence type="predicted"/>
<evidence type="ECO:0000256" key="3">
    <source>
        <dbReference type="ARBA" id="ARBA00023054"/>
    </source>
</evidence>
<evidence type="ECO:0000313" key="6">
    <source>
        <dbReference type="EMBL" id="EDO35201.1"/>
    </source>
</evidence>
<dbReference type="PhylomeDB" id="A7SM39"/>
<organism evidence="6 7">
    <name type="scientific">Nematostella vectensis</name>
    <name type="common">Starlet sea anemone</name>
    <dbReference type="NCBI Taxonomy" id="45351"/>
    <lineage>
        <taxon>Eukaryota</taxon>
        <taxon>Metazoa</taxon>
        <taxon>Cnidaria</taxon>
        <taxon>Anthozoa</taxon>
        <taxon>Hexacorallia</taxon>
        <taxon>Actiniaria</taxon>
        <taxon>Edwardsiidae</taxon>
        <taxon>Nematostella</taxon>
    </lineage>
</organism>
<comment type="subcellular location">
    <subcellularLocation>
        <location evidence="1">Cytoplasm</location>
    </subcellularLocation>
</comment>
<evidence type="ECO:0000256" key="1">
    <source>
        <dbReference type="ARBA" id="ARBA00004496"/>
    </source>
</evidence>
<dbReference type="HOGENOM" id="CLU_1867516_0_0_1"/>
<dbReference type="EMBL" id="DS469705">
    <property type="protein sequence ID" value="EDO35201.1"/>
    <property type="molecule type" value="Genomic_DNA"/>
</dbReference>
<feature type="coiled-coil region" evidence="4">
    <location>
        <begin position="63"/>
        <end position="90"/>
    </location>
</feature>
<sequence>MELESFSGIFRDSLNLKGNLTSCEQELRELMRQIDLMVTAKKAEWENHLHAVQIQLDKRNKEVGFMRTQLDEKNLEVDEYQRKVEDMELSQRDVIAQYEEQVIRLKGEMYDFPTSQHCSLKLMLWLTTRKETRNLEI</sequence>
<feature type="domain" description="CEP63/Deup1 N-terminal" evidence="5">
    <location>
        <begin position="20"/>
        <end position="110"/>
    </location>
</feature>
<dbReference type="STRING" id="45351.A7SM39"/>
<reference evidence="6 7" key="1">
    <citation type="journal article" date="2007" name="Science">
        <title>Sea anemone genome reveals ancestral eumetazoan gene repertoire and genomic organization.</title>
        <authorList>
            <person name="Putnam N.H."/>
            <person name="Srivastava M."/>
            <person name="Hellsten U."/>
            <person name="Dirks B."/>
            <person name="Chapman J."/>
            <person name="Salamov A."/>
            <person name="Terry A."/>
            <person name="Shapiro H."/>
            <person name="Lindquist E."/>
            <person name="Kapitonov V.V."/>
            <person name="Jurka J."/>
            <person name="Genikhovich G."/>
            <person name="Grigoriev I.V."/>
            <person name="Lucas S.M."/>
            <person name="Steele R.E."/>
            <person name="Finnerty J.R."/>
            <person name="Technau U."/>
            <person name="Martindale M.Q."/>
            <person name="Rokhsar D.S."/>
        </authorList>
    </citation>
    <scope>NUCLEOTIDE SEQUENCE [LARGE SCALE GENOMIC DNA]</scope>
    <source>
        <strain evidence="7">CH2 X CH6</strain>
    </source>
</reference>
<keyword evidence="3 4" id="KW-0175">Coiled coil</keyword>
<dbReference type="PANTHER" id="PTHR18875">
    <property type="entry name" value="SARCOMA ANTIGEN NY-SAR-24/CYTOSKELETAL PROTEIN SOJO"/>
    <property type="match status" value="1"/>
</dbReference>
<dbReference type="PANTHER" id="PTHR18875:SF3">
    <property type="entry name" value="CENTROSOMAL PROTEIN OF 63 KDA"/>
    <property type="match status" value="1"/>
</dbReference>
<dbReference type="AlphaFoldDB" id="A7SM39"/>
<dbReference type="OMA" id="EEVQICP"/>
<keyword evidence="2" id="KW-0963">Cytoplasm</keyword>
<protein>
    <recommendedName>
        <fullName evidence="5">CEP63/Deup1 N-terminal domain-containing protein</fullName>
    </recommendedName>
</protein>
<name>A7SM39_NEMVE</name>
<dbReference type="Pfam" id="PF17045">
    <property type="entry name" value="CEP63"/>
    <property type="match status" value="1"/>
</dbReference>
<dbReference type="InterPro" id="IPR031470">
    <property type="entry name" value="CEP63/Deup1_N"/>
</dbReference>
<gene>
    <name evidence="6" type="ORF">NEMVEDRAFT_v1g214386</name>
</gene>
<evidence type="ECO:0000256" key="2">
    <source>
        <dbReference type="ARBA" id="ARBA00022490"/>
    </source>
</evidence>
<keyword evidence="7" id="KW-1185">Reference proteome</keyword>
<evidence type="ECO:0000313" key="7">
    <source>
        <dbReference type="Proteomes" id="UP000001593"/>
    </source>
</evidence>
<dbReference type="Proteomes" id="UP000001593">
    <property type="component" value="Unassembled WGS sequence"/>
</dbReference>
<dbReference type="GO" id="GO:0005737">
    <property type="term" value="C:cytoplasm"/>
    <property type="evidence" value="ECO:0007669"/>
    <property type="project" value="UniProtKB-SubCell"/>
</dbReference>